<evidence type="ECO:0000256" key="1">
    <source>
        <dbReference type="ARBA" id="ARBA00005771"/>
    </source>
</evidence>
<dbReference type="OrthoDB" id="205623at2759"/>
<name>A0A5N5T7N3_9CRUS</name>
<keyword evidence="2 4" id="KW-0808">Transferase</keyword>
<dbReference type="AlphaFoldDB" id="A0A5N5T7N3"/>
<gene>
    <name evidence="4" type="ORF">Anas_11816</name>
</gene>
<dbReference type="SUPFAM" id="SSF52540">
    <property type="entry name" value="P-loop containing nucleoside triphosphate hydrolases"/>
    <property type="match status" value="1"/>
</dbReference>
<dbReference type="InterPro" id="IPR027417">
    <property type="entry name" value="P-loop_NTPase"/>
</dbReference>
<dbReference type="PANTHER" id="PTHR11783">
    <property type="entry name" value="SULFOTRANSFERASE SULT"/>
    <property type="match status" value="1"/>
</dbReference>
<comment type="similarity">
    <text evidence="1">Belongs to the sulfotransferase 1 family.</text>
</comment>
<evidence type="ECO:0000313" key="5">
    <source>
        <dbReference type="Proteomes" id="UP000326759"/>
    </source>
</evidence>
<accession>A0A5N5T7N3</accession>
<evidence type="ECO:0000256" key="2">
    <source>
        <dbReference type="ARBA" id="ARBA00022679"/>
    </source>
</evidence>
<proteinExistence type="inferred from homology"/>
<evidence type="ECO:0000259" key="3">
    <source>
        <dbReference type="Pfam" id="PF00685"/>
    </source>
</evidence>
<reference evidence="4 5" key="1">
    <citation type="journal article" date="2019" name="PLoS Biol.">
        <title>Sex chromosomes control vertical transmission of feminizing Wolbachia symbionts in an isopod.</title>
        <authorList>
            <person name="Becking T."/>
            <person name="Chebbi M.A."/>
            <person name="Giraud I."/>
            <person name="Moumen B."/>
            <person name="Laverre T."/>
            <person name="Caubet Y."/>
            <person name="Peccoud J."/>
            <person name="Gilbert C."/>
            <person name="Cordaux R."/>
        </authorList>
    </citation>
    <scope>NUCLEOTIDE SEQUENCE [LARGE SCALE GENOMIC DNA]</scope>
    <source>
        <strain evidence="4">ANa2</strain>
        <tissue evidence="4">Whole body excluding digestive tract and cuticle</tissue>
    </source>
</reference>
<comment type="caution">
    <text evidence="4">The sequence shown here is derived from an EMBL/GenBank/DDBJ whole genome shotgun (WGS) entry which is preliminary data.</text>
</comment>
<dbReference type="Gene3D" id="3.40.50.300">
    <property type="entry name" value="P-loop containing nucleotide triphosphate hydrolases"/>
    <property type="match status" value="1"/>
</dbReference>
<dbReference type="Proteomes" id="UP000326759">
    <property type="component" value="Unassembled WGS sequence"/>
</dbReference>
<organism evidence="4 5">
    <name type="scientific">Armadillidium nasatum</name>
    <dbReference type="NCBI Taxonomy" id="96803"/>
    <lineage>
        <taxon>Eukaryota</taxon>
        <taxon>Metazoa</taxon>
        <taxon>Ecdysozoa</taxon>
        <taxon>Arthropoda</taxon>
        <taxon>Crustacea</taxon>
        <taxon>Multicrustacea</taxon>
        <taxon>Malacostraca</taxon>
        <taxon>Eumalacostraca</taxon>
        <taxon>Peracarida</taxon>
        <taxon>Isopoda</taxon>
        <taxon>Oniscidea</taxon>
        <taxon>Crinocheta</taxon>
        <taxon>Armadillidiidae</taxon>
        <taxon>Armadillidium</taxon>
    </lineage>
</organism>
<protein>
    <submittedName>
        <fullName evidence="4">Sulfotransferase 1C1</fullName>
    </submittedName>
</protein>
<dbReference type="EMBL" id="SEYY01008683">
    <property type="protein sequence ID" value="KAB7502058.1"/>
    <property type="molecule type" value="Genomic_DNA"/>
</dbReference>
<dbReference type="Pfam" id="PF00685">
    <property type="entry name" value="Sulfotransfer_1"/>
    <property type="match status" value="1"/>
</dbReference>
<dbReference type="GO" id="GO:0008146">
    <property type="term" value="F:sulfotransferase activity"/>
    <property type="evidence" value="ECO:0007669"/>
    <property type="project" value="InterPro"/>
</dbReference>
<feature type="domain" description="Sulfotransferase" evidence="3">
    <location>
        <begin position="59"/>
        <end position="343"/>
    </location>
</feature>
<keyword evidence="5" id="KW-1185">Reference proteome</keyword>
<sequence length="363" mass="42694">MSLKSGHNIVPVIYEDAVKQYEQFRGNRVGTIRLDPDGWFLTSPFTNFANKYFEFKFKPTDIVIVTYPKCGTTWTQEIVWTMVYNPNLDHPRAVLPVNARCPFMELDFLRQSLPKPFLKPGKFLYDTFSHMHPNLNPDDGIFLQMAEHAEDPRIIKSHLPFSLLSPSLLQNSKVIYVVRDPKDVAVSYCHHSRLFKVQDFTGTNSDFVDHFINDTLMYSPFWKHVQEAWDLRNQSNVHFIFYEDMKADPKTEILLLQKFLNLNLNESQIDNIIHYTSFDVMKKREEKNLMRSEEEMAEISNVEVEKKDGGFFRKGISGDYKNKLSSEDIEKLSKWTKENTQEMESDFKYKIKNVELIKLLFNK</sequence>
<dbReference type="InterPro" id="IPR000863">
    <property type="entry name" value="Sulfotransferase_dom"/>
</dbReference>
<evidence type="ECO:0000313" key="4">
    <source>
        <dbReference type="EMBL" id="KAB7502058.1"/>
    </source>
</evidence>